<comment type="similarity">
    <text evidence="6">Belongs to the LPG synthase family.</text>
</comment>
<keyword evidence="6" id="KW-0443">Lipid metabolism</keyword>
<keyword evidence="4 6" id="KW-1133">Transmembrane helix</keyword>
<dbReference type="GO" id="GO:0005886">
    <property type="term" value="C:plasma membrane"/>
    <property type="evidence" value="ECO:0007669"/>
    <property type="project" value="UniProtKB-SubCell"/>
</dbReference>
<comment type="subcellular location">
    <subcellularLocation>
        <location evidence="1 6">Cell membrane</location>
        <topology evidence="1 6">Multi-pass membrane protein</topology>
    </subcellularLocation>
</comment>
<evidence type="ECO:0000256" key="3">
    <source>
        <dbReference type="ARBA" id="ARBA00022692"/>
    </source>
</evidence>
<feature type="transmembrane region" description="Helical" evidence="6">
    <location>
        <begin position="128"/>
        <end position="146"/>
    </location>
</feature>
<dbReference type="EMBL" id="CP003359">
    <property type="protein sequence ID" value="AGB40769.1"/>
    <property type="molecule type" value="Genomic_DNA"/>
</dbReference>
<organism evidence="7 8">
    <name type="scientific">Halobacteroides halobius (strain ATCC 35273 / DSM 5150 / MD-1)</name>
    <dbReference type="NCBI Taxonomy" id="748449"/>
    <lineage>
        <taxon>Bacteria</taxon>
        <taxon>Bacillati</taxon>
        <taxon>Bacillota</taxon>
        <taxon>Clostridia</taxon>
        <taxon>Halanaerobiales</taxon>
        <taxon>Halobacteroidaceae</taxon>
        <taxon>Halobacteroides</taxon>
    </lineage>
</organism>
<keyword evidence="3 6" id="KW-0812">Transmembrane</keyword>
<gene>
    <name evidence="6" type="primary">mprF</name>
    <name evidence="7" type="ordered locus">Halha_0798</name>
</gene>
<evidence type="ECO:0000256" key="2">
    <source>
        <dbReference type="ARBA" id="ARBA00022475"/>
    </source>
</evidence>
<evidence type="ECO:0000313" key="8">
    <source>
        <dbReference type="Proteomes" id="UP000010880"/>
    </source>
</evidence>
<keyword evidence="2" id="KW-1003">Cell membrane</keyword>
<dbReference type="NCBIfam" id="TIGR00374">
    <property type="entry name" value="flippase-like domain"/>
    <property type="match status" value="1"/>
</dbReference>
<comment type="function">
    <text evidence="6">Catalyzes the transfer of a lysyl group from L-lysyl-tRNA(Lys) to membrane-bound phosphatidylglycerol (PG), which produces lysylphosphatidylglycerol (LPG), a major component of the bacterial membrane with a positive net charge. LPG synthesis contributes to bacterial virulence as it is involved in the resistance mechanism against cationic antimicrobial peptides (CAMP) produces by the host's immune system (defensins, cathelicidins) and by the competing microorganisms.</text>
</comment>
<dbReference type="InterPro" id="IPR022791">
    <property type="entry name" value="L-PG_synthase/AglD"/>
</dbReference>
<keyword evidence="5 6" id="KW-0472">Membrane</keyword>
<keyword evidence="6" id="KW-0808">Transferase</keyword>
<reference evidence="8" key="1">
    <citation type="submission" date="2012-02" db="EMBL/GenBank/DDBJ databases">
        <title>The complete genome of Halobacteroides halobius DSM 5150.</title>
        <authorList>
            <person name="Lucas S."/>
            <person name="Copeland A."/>
            <person name="Lapidus A."/>
            <person name="Glavina del Rio T."/>
            <person name="Dalin E."/>
            <person name="Tice H."/>
            <person name="Bruce D."/>
            <person name="Goodwin L."/>
            <person name="Pitluck S."/>
            <person name="Peters L."/>
            <person name="Mikhailova N."/>
            <person name="Gu W."/>
            <person name="Kyrpides N."/>
            <person name="Mavromatis K."/>
            <person name="Ivanova N."/>
            <person name="Brettin T."/>
            <person name="Detter J.C."/>
            <person name="Han C."/>
            <person name="Larimer F."/>
            <person name="Land M."/>
            <person name="Hauser L."/>
            <person name="Markowitz V."/>
            <person name="Cheng J.-F."/>
            <person name="Hugenholtz P."/>
            <person name="Woyke T."/>
            <person name="Wu D."/>
            <person name="Tindall B."/>
            <person name="Pomrenke H."/>
            <person name="Brambilla E."/>
            <person name="Klenk H.-P."/>
            <person name="Eisen J.A."/>
        </authorList>
    </citation>
    <scope>NUCLEOTIDE SEQUENCE [LARGE SCALE GENOMIC DNA]</scope>
    <source>
        <strain evidence="8">ATCC 35273 / DSM 5150 / MD-1</strain>
    </source>
</reference>
<dbReference type="HOGENOM" id="CLU_884983_0_0_9"/>
<dbReference type="STRING" id="748449.Halha_0798"/>
<dbReference type="GO" id="GO:0050071">
    <property type="term" value="F:phosphatidylglycerol lysyltransferase activity"/>
    <property type="evidence" value="ECO:0007669"/>
    <property type="project" value="UniProtKB-EC"/>
</dbReference>
<evidence type="ECO:0000313" key="7">
    <source>
        <dbReference type="EMBL" id="AGB40769.1"/>
    </source>
</evidence>
<sequence>MKDLAVEELLKAGKLLMAHPDLLLVFAVGYSLAFWLRSVAWLGLFNKKRVTVSNLYSLHMVSLLVNHLFPTKLGEVAKIYLLGQEGYTSQKATSTVLYSRVIDLISLLINLFLFVSLSIKHISFDWKLFILPAIIILTICISIVWFSRWQWIKKFEAKLFDYLAQLQIALKEIKSKQLIKAILLTIPSWVLEVSALAVVVKALNLEIGLIPLLVVNSFTIMAQVFHITPGGVGTYEASMSFALSLYGVDLETGLTIAVLTHSLKFVYSYLVGGLFTLRESINLMDIVRFKKKLAS</sequence>
<dbReference type="AlphaFoldDB" id="L0K8U0"/>
<keyword evidence="8" id="KW-1185">Reference proteome</keyword>
<dbReference type="Proteomes" id="UP000010880">
    <property type="component" value="Chromosome"/>
</dbReference>
<dbReference type="eggNOG" id="COG0392">
    <property type="taxonomic scope" value="Bacteria"/>
</dbReference>
<comment type="catalytic activity">
    <reaction evidence="6">
        <text>L-lysyl-tRNA(Lys) + a 1,2-diacyl-sn-glycero-3-phospho-(1'-sn-glycerol) = a 1,2-diacyl-sn-glycero-3-phospho-1'-(3'-O-L-lysyl)-sn-glycerol + tRNA(Lys)</text>
        <dbReference type="Rhea" id="RHEA:10668"/>
        <dbReference type="Rhea" id="RHEA-COMP:9696"/>
        <dbReference type="Rhea" id="RHEA-COMP:9697"/>
        <dbReference type="ChEBI" id="CHEBI:64716"/>
        <dbReference type="ChEBI" id="CHEBI:75792"/>
        <dbReference type="ChEBI" id="CHEBI:78442"/>
        <dbReference type="ChEBI" id="CHEBI:78529"/>
        <dbReference type="EC" id="2.3.2.3"/>
    </reaction>
</comment>
<evidence type="ECO:0000256" key="6">
    <source>
        <dbReference type="RuleBase" id="RU363042"/>
    </source>
</evidence>
<feature type="transmembrane region" description="Helical" evidence="6">
    <location>
        <begin position="22"/>
        <end position="45"/>
    </location>
</feature>
<dbReference type="KEGG" id="hhl:Halha_0798"/>
<dbReference type="PANTHER" id="PTHR39087:SF2">
    <property type="entry name" value="UPF0104 MEMBRANE PROTEIN MJ1595"/>
    <property type="match status" value="1"/>
</dbReference>
<dbReference type="GO" id="GO:0006629">
    <property type="term" value="P:lipid metabolic process"/>
    <property type="evidence" value="ECO:0007669"/>
    <property type="project" value="UniProtKB-KW"/>
</dbReference>
<feature type="transmembrane region" description="Helical" evidence="6">
    <location>
        <begin position="101"/>
        <end position="122"/>
    </location>
</feature>
<dbReference type="EC" id="2.3.2.3" evidence="6"/>
<evidence type="ECO:0000256" key="5">
    <source>
        <dbReference type="ARBA" id="ARBA00023136"/>
    </source>
</evidence>
<dbReference type="GO" id="GO:0046677">
    <property type="term" value="P:response to antibiotic"/>
    <property type="evidence" value="ECO:0007669"/>
    <property type="project" value="UniProtKB-KW"/>
</dbReference>
<keyword evidence="6" id="KW-0046">Antibiotic resistance</keyword>
<proteinExistence type="inferred from homology"/>
<protein>
    <recommendedName>
        <fullName evidence="6">Phosphatidylglycerol lysyltransferase</fullName>
        <ecNumber evidence="6">2.3.2.3</ecNumber>
    </recommendedName>
    <alternativeName>
        <fullName evidence="6">Lysylphosphatidylglycerol synthase</fullName>
    </alternativeName>
</protein>
<evidence type="ECO:0000256" key="1">
    <source>
        <dbReference type="ARBA" id="ARBA00004651"/>
    </source>
</evidence>
<dbReference type="OrthoDB" id="2111097at2"/>
<name>L0K8U0_HALHC</name>
<accession>L0K8U0</accession>
<dbReference type="PANTHER" id="PTHR39087">
    <property type="entry name" value="UPF0104 MEMBRANE PROTEIN MJ1595"/>
    <property type="match status" value="1"/>
</dbReference>
<dbReference type="Pfam" id="PF03706">
    <property type="entry name" value="LPG_synthase_TM"/>
    <property type="match status" value="1"/>
</dbReference>
<feature type="transmembrane region" description="Helical" evidence="6">
    <location>
        <begin position="209"/>
        <end position="228"/>
    </location>
</feature>
<evidence type="ECO:0000256" key="4">
    <source>
        <dbReference type="ARBA" id="ARBA00022989"/>
    </source>
</evidence>
<dbReference type="RefSeq" id="WP_015326494.1">
    <property type="nucleotide sequence ID" value="NC_019978.1"/>
</dbReference>